<accession>A0A9J5ZWN9</accession>
<keyword evidence="3" id="KW-1185">Reference proteome</keyword>
<evidence type="ECO:0000256" key="1">
    <source>
        <dbReference type="SAM" id="MobiDB-lite"/>
    </source>
</evidence>
<dbReference type="Proteomes" id="UP000824120">
    <property type="component" value="Chromosome 3"/>
</dbReference>
<evidence type="ECO:0008006" key="4">
    <source>
        <dbReference type="Google" id="ProtNLM"/>
    </source>
</evidence>
<name>A0A9J5ZWN9_SOLCO</name>
<feature type="compositionally biased region" description="Basic and acidic residues" evidence="1">
    <location>
        <begin position="57"/>
        <end position="68"/>
    </location>
</feature>
<dbReference type="EMBL" id="JACXVP010000003">
    <property type="protein sequence ID" value="KAG5616640.1"/>
    <property type="molecule type" value="Genomic_DNA"/>
</dbReference>
<feature type="compositionally biased region" description="Acidic residues" evidence="1">
    <location>
        <begin position="44"/>
        <end position="54"/>
    </location>
</feature>
<feature type="compositionally biased region" description="Polar residues" evidence="1">
    <location>
        <begin position="30"/>
        <end position="41"/>
    </location>
</feature>
<proteinExistence type="predicted"/>
<reference evidence="2 3" key="1">
    <citation type="submission" date="2020-09" db="EMBL/GenBank/DDBJ databases">
        <title>De no assembly of potato wild relative species, Solanum commersonii.</title>
        <authorList>
            <person name="Cho K."/>
        </authorList>
    </citation>
    <scope>NUCLEOTIDE SEQUENCE [LARGE SCALE GENOMIC DNA]</scope>
    <source>
        <strain evidence="2">LZ3.2</strain>
        <tissue evidence="2">Leaf</tissue>
    </source>
</reference>
<feature type="compositionally biased region" description="Polar residues" evidence="1">
    <location>
        <begin position="69"/>
        <end position="78"/>
    </location>
</feature>
<evidence type="ECO:0000313" key="3">
    <source>
        <dbReference type="Proteomes" id="UP000824120"/>
    </source>
</evidence>
<protein>
    <recommendedName>
        <fullName evidence="4">NB-ARC domain containing protein</fullName>
    </recommendedName>
</protein>
<gene>
    <name evidence="2" type="ORF">H5410_016464</name>
</gene>
<feature type="region of interest" description="Disordered" evidence="1">
    <location>
        <begin position="21"/>
        <end position="96"/>
    </location>
</feature>
<comment type="caution">
    <text evidence="2">The sequence shown here is derived from an EMBL/GenBank/DDBJ whole genome shotgun (WGS) entry which is preliminary data.</text>
</comment>
<dbReference type="AlphaFoldDB" id="A0A9J5ZWN9"/>
<evidence type="ECO:0000313" key="2">
    <source>
        <dbReference type="EMBL" id="KAG5616640.1"/>
    </source>
</evidence>
<sequence length="120" mass="13727">MTVTIDNSKKILTITTKVLEKSREPGVSRLSPTTTNGSDLGSENFDEDDEDDMLDILFDKVAKDEDLSPRQQRSGSNQNKKKTHERQHSWNGKVTEKFISRHLPMRLAKSYDSFNNNTIQ</sequence>
<organism evidence="2 3">
    <name type="scientific">Solanum commersonii</name>
    <name type="common">Commerson's wild potato</name>
    <name type="synonym">Commerson's nightshade</name>
    <dbReference type="NCBI Taxonomy" id="4109"/>
    <lineage>
        <taxon>Eukaryota</taxon>
        <taxon>Viridiplantae</taxon>
        <taxon>Streptophyta</taxon>
        <taxon>Embryophyta</taxon>
        <taxon>Tracheophyta</taxon>
        <taxon>Spermatophyta</taxon>
        <taxon>Magnoliopsida</taxon>
        <taxon>eudicotyledons</taxon>
        <taxon>Gunneridae</taxon>
        <taxon>Pentapetalae</taxon>
        <taxon>asterids</taxon>
        <taxon>lamiids</taxon>
        <taxon>Solanales</taxon>
        <taxon>Solanaceae</taxon>
        <taxon>Solanoideae</taxon>
        <taxon>Solaneae</taxon>
        <taxon>Solanum</taxon>
    </lineage>
</organism>